<keyword evidence="1" id="KW-0472">Membrane</keyword>
<dbReference type="EMBL" id="MN699848">
    <property type="protein sequence ID" value="QHW10910.1"/>
    <property type="molecule type" value="Genomic_DNA"/>
</dbReference>
<dbReference type="RefSeq" id="WP_127785452.1">
    <property type="nucleotide sequence ID" value="NZ_MN699848.1"/>
</dbReference>
<proteinExistence type="predicted"/>
<keyword evidence="2" id="KW-0614">Plasmid</keyword>
<evidence type="ECO:0000256" key="1">
    <source>
        <dbReference type="SAM" id="Phobius"/>
    </source>
</evidence>
<accession>A0A6C0NED9</accession>
<sequence>MSQFIVSVISAVFALSYYLLLMPGLQYLPDHIALFGVLPAFFFLHLTLRRVLASSTIHVVTLILCAALFTFYRTFNNGMPFLYGLVGLHALVFFAVLLTAPVTEKIATETDTGAENKEKDEHER</sequence>
<protein>
    <recommendedName>
        <fullName evidence="3">DUF2069 domain-containing protein</fullName>
    </recommendedName>
</protein>
<dbReference type="AlphaFoldDB" id="A0A6C0NED9"/>
<name>A0A6C0NED9_9ENTR</name>
<organism evidence="2">
    <name type="scientific">Citrobacter pasteurii</name>
    <dbReference type="NCBI Taxonomy" id="1563222"/>
    <lineage>
        <taxon>Bacteria</taxon>
        <taxon>Pseudomonadati</taxon>
        <taxon>Pseudomonadota</taxon>
        <taxon>Gammaproteobacteria</taxon>
        <taxon>Enterobacterales</taxon>
        <taxon>Enterobacteriaceae</taxon>
        <taxon>Citrobacter</taxon>
    </lineage>
</organism>
<feature type="transmembrane region" description="Helical" evidence="1">
    <location>
        <begin position="55"/>
        <end position="75"/>
    </location>
</feature>
<geneLocation type="plasmid" evidence="2">
    <name>pCfr-OXA-198</name>
</geneLocation>
<feature type="transmembrane region" description="Helical" evidence="1">
    <location>
        <begin position="81"/>
        <end position="100"/>
    </location>
</feature>
<reference evidence="2" key="1">
    <citation type="journal article" date="2020" name="Antimicrob. Agents Chemother.">
        <title>First occurrence of the OXA-198 carbapenemase in Enterobacterales.</title>
        <authorList>
            <person name="Bonnin R.A."/>
            <person name="Jousset A.B."/>
            <person name="Gauthier L."/>
            <person name="Emeraud C."/>
            <person name="Girlich D."/>
            <person name="Sauvadet A."/>
            <person name="Cotellon G."/>
            <person name="Jove T."/>
            <person name="Dortet L."/>
            <person name="Naas T."/>
        </authorList>
    </citation>
    <scope>NUCLEOTIDE SEQUENCE</scope>
    <source>
        <strain evidence="2">175G8</strain>
        <plasmid evidence="2">pCfr-OXA-198</plasmid>
    </source>
</reference>
<evidence type="ECO:0008006" key="3">
    <source>
        <dbReference type="Google" id="ProtNLM"/>
    </source>
</evidence>
<keyword evidence="1" id="KW-1133">Transmembrane helix</keyword>
<keyword evidence="1" id="KW-0812">Transmembrane</keyword>
<feature type="transmembrane region" description="Helical" evidence="1">
    <location>
        <begin position="5"/>
        <end position="25"/>
    </location>
</feature>
<evidence type="ECO:0000313" key="2">
    <source>
        <dbReference type="EMBL" id="QHW10910.1"/>
    </source>
</evidence>